<sequence>MRILLPFIFTFLLYSHGITQVGSSCNDPVLLDTLIDLCSENGAYNLGNQTDSGVDRPTCFPQDSGVKDIWFQFKPTFENINIVVRGASRFDNENTLLQPQMALYKGDCDDLGIVSCNSDARNLNFIELTVGDLDLGATYFLRVSSRNNDDGRFQLCVNNFQFTPEYSSDCPDATVLCDKETIKVDLVSGTGKIQDEADDTCLDTDPVTGEDDGNSESSSVWFKWIARNDGDLTFTLDPINPVDDLDFAVFELPRGLDDCQNKKVIRCMASGENVGEPFDDWKVCTGPTGLRVGETSTSEQRGCQEGNTNFLAPIKMEAGKAYALIVNNFSESGSGFRLEFGGDGEFAGPDAKMIFLDDKPVYCPDEEIRFYAEENSISGQITSYEWVYSGTSTSGNLNGAGPHSISFSEGGSKPLILNLESDIGCVTALDTVIEVEDPIEITAVVDSISCHGYGDGQISVNFDSPSPVTASFWSDGNTEQIRTDLEPDAYTFTVRNERGCSASETYLLEQPLPIVIDQILTNASCGGGMDGSIRLDVSGTFPEFEYDFKDGQGFTHVDTRTDLQAGIYPVLVRDQMGCQEDTLVLLSEIDLNVDESMLHEPSCFGYSDGQIELIVNGGRQPYEFDFDTTGNYSSNASYGNLQAGTYYVAIRDQDDCTAFKQLQLNQPDSMTVAVDTTHISCFGEQNGKISISVEGGTPDYRYQWNNGANSPLLINVPAGDYHVEVFDQNDCIAEASLTLRQPPELQVRLEEKMDLVCFGDQNGLIRVAATGGSGEYIYTLGSSTHSPTPVFNQLAAGQYKVSVQDENGCNNEITVNLTEPEELVVQITTEGDSANFIRLGQSLELGSAYEPPDRQMSWSWSPIDRVDCEDCARVSSMPVVNTTFTLTGTDQDGCTAQDELQILVIPLRTVGVPNVVIPEEGGQNSFVTIYGGPHIARIVKFNVFDRWGNLLFTRSDFPPNQFELGWNGRVDGKKLIPGIYVYSAQVEFIDQIKKDLAGEILLIE</sequence>
<proteinExistence type="predicted"/>
<reference evidence="1" key="1">
    <citation type="submission" date="2021-06" db="EMBL/GenBank/DDBJ databases">
        <title>44 bacteria genomes isolated from Dapeng, Shenzhen.</title>
        <authorList>
            <person name="Zheng W."/>
            <person name="Yu S."/>
            <person name="Huang Y."/>
        </authorList>
    </citation>
    <scope>NUCLEOTIDE SEQUENCE</scope>
    <source>
        <strain evidence="1">DP5N28-2</strain>
    </source>
</reference>
<dbReference type="EMBL" id="JAHVHU010000010">
    <property type="protein sequence ID" value="MBY5958725.1"/>
    <property type="molecule type" value="Genomic_DNA"/>
</dbReference>
<dbReference type="RefSeq" id="WP_222580265.1">
    <property type="nucleotide sequence ID" value="NZ_JAHVHU010000010.1"/>
</dbReference>
<dbReference type="InterPro" id="IPR025667">
    <property type="entry name" value="SprB_repeat"/>
</dbReference>
<organism evidence="1 2">
    <name type="scientific">Membranihabitans marinus</name>
    <dbReference type="NCBI Taxonomy" id="1227546"/>
    <lineage>
        <taxon>Bacteria</taxon>
        <taxon>Pseudomonadati</taxon>
        <taxon>Bacteroidota</taxon>
        <taxon>Saprospiria</taxon>
        <taxon>Saprospirales</taxon>
        <taxon>Saprospiraceae</taxon>
        <taxon>Membranihabitans</taxon>
    </lineage>
</organism>
<gene>
    <name evidence="1" type="ORF">KUV50_11305</name>
</gene>
<dbReference type="PROSITE" id="PS51257">
    <property type="entry name" value="PROKAR_LIPOPROTEIN"/>
    <property type="match status" value="1"/>
</dbReference>
<name>A0A953L9D2_9BACT</name>
<dbReference type="Proteomes" id="UP000753961">
    <property type="component" value="Unassembled WGS sequence"/>
</dbReference>
<dbReference type="Pfam" id="PF13585">
    <property type="entry name" value="CHU_C"/>
    <property type="match status" value="1"/>
</dbReference>
<dbReference type="InterPro" id="IPR043504">
    <property type="entry name" value="Peptidase_S1_PA_chymotrypsin"/>
</dbReference>
<dbReference type="Gene3D" id="2.40.10.10">
    <property type="entry name" value="Trypsin-like serine proteases"/>
    <property type="match status" value="1"/>
</dbReference>
<dbReference type="Pfam" id="PF13573">
    <property type="entry name" value="SprB"/>
    <property type="match status" value="4"/>
</dbReference>
<protein>
    <submittedName>
        <fullName evidence="1">Gliding motility-associated C-terminal domain-containing protein</fullName>
    </submittedName>
</protein>
<accession>A0A953L9D2</accession>
<evidence type="ECO:0000313" key="1">
    <source>
        <dbReference type="EMBL" id="MBY5958725.1"/>
    </source>
</evidence>
<dbReference type="AlphaFoldDB" id="A0A953L9D2"/>
<evidence type="ECO:0000313" key="2">
    <source>
        <dbReference type="Proteomes" id="UP000753961"/>
    </source>
</evidence>
<comment type="caution">
    <text evidence="1">The sequence shown here is derived from an EMBL/GenBank/DDBJ whole genome shotgun (WGS) entry which is preliminary data.</text>
</comment>
<keyword evidence="2" id="KW-1185">Reference proteome</keyword>